<reference evidence="1" key="2">
    <citation type="journal article" date="2015" name="Fish Shellfish Immunol.">
        <title>Early steps in the European eel (Anguilla anguilla)-Vibrio vulnificus interaction in the gills: Role of the RtxA13 toxin.</title>
        <authorList>
            <person name="Callol A."/>
            <person name="Pajuelo D."/>
            <person name="Ebbesson L."/>
            <person name="Teles M."/>
            <person name="MacKenzie S."/>
            <person name="Amaro C."/>
        </authorList>
    </citation>
    <scope>NUCLEOTIDE SEQUENCE</scope>
</reference>
<dbReference type="AlphaFoldDB" id="A0A0E9XJQ4"/>
<dbReference type="EMBL" id="GBXM01006512">
    <property type="protein sequence ID" value="JAI02066.1"/>
    <property type="molecule type" value="Transcribed_RNA"/>
</dbReference>
<protein>
    <submittedName>
        <fullName evidence="1">Uncharacterized protein</fullName>
    </submittedName>
</protein>
<accession>A0A0E9XJQ4</accession>
<sequence length="86" mass="10012">MNSRYPAYIRVWKPSVIVSHLLRGNTPVPSLLSAGHFVFPEMDFLPMQTFSTNPHKPVLCLKKKRKKKNCFVYIFLKDNIFPFLAT</sequence>
<reference evidence="1" key="1">
    <citation type="submission" date="2014-11" db="EMBL/GenBank/DDBJ databases">
        <authorList>
            <person name="Amaro Gonzalez C."/>
        </authorList>
    </citation>
    <scope>NUCLEOTIDE SEQUENCE</scope>
</reference>
<evidence type="ECO:0000313" key="1">
    <source>
        <dbReference type="EMBL" id="JAI02066.1"/>
    </source>
</evidence>
<organism evidence="1">
    <name type="scientific">Anguilla anguilla</name>
    <name type="common">European freshwater eel</name>
    <name type="synonym">Muraena anguilla</name>
    <dbReference type="NCBI Taxonomy" id="7936"/>
    <lineage>
        <taxon>Eukaryota</taxon>
        <taxon>Metazoa</taxon>
        <taxon>Chordata</taxon>
        <taxon>Craniata</taxon>
        <taxon>Vertebrata</taxon>
        <taxon>Euteleostomi</taxon>
        <taxon>Actinopterygii</taxon>
        <taxon>Neopterygii</taxon>
        <taxon>Teleostei</taxon>
        <taxon>Anguilliformes</taxon>
        <taxon>Anguillidae</taxon>
        <taxon>Anguilla</taxon>
    </lineage>
</organism>
<proteinExistence type="predicted"/>
<name>A0A0E9XJQ4_ANGAN</name>